<evidence type="ECO:0000313" key="3">
    <source>
        <dbReference type="EMBL" id="KAJ8319004.1"/>
    </source>
</evidence>
<accession>A0ABQ9FNZ7</accession>
<gene>
    <name evidence="3" type="ORF">KUTeg_004095</name>
</gene>
<feature type="compositionally biased region" description="Polar residues" evidence="2">
    <location>
        <begin position="217"/>
        <end position="231"/>
    </location>
</feature>
<reference evidence="3 4" key="1">
    <citation type="submission" date="2022-12" db="EMBL/GenBank/DDBJ databases">
        <title>Chromosome-level genome of Tegillarca granosa.</title>
        <authorList>
            <person name="Kim J."/>
        </authorList>
    </citation>
    <scope>NUCLEOTIDE SEQUENCE [LARGE SCALE GENOMIC DNA]</scope>
    <source>
        <strain evidence="3">Teg-2019</strain>
        <tissue evidence="3">Adductor muscle</tissue>
    </source>
</reference>
<dbReference type="InterPro" id="IPR016024">
    <property type="entry name" value="ARM-type_fold"/>
</dbReference>
<evidence type="ECO:0000313" key="4">
    <source>
        <dbReference type="Proteomes" id="UP001217089"/>
    </source>
</evidence>
<evidence type="ECO:0000256" key="1">
    <source>
        <dbReference type="SAM" id="Coils"/>
    </source>
</evidence>
<dbReference type="Proteomes" id="UP001217089">
    <property type="component" value="Unassembled WGS sequence"/>
</dbReference>
<dbReference type="Gene3D" id="1.25.10.10">
    <property type="entry name" value="Leucine-rich Repeat Variant"/>
    <property type="match status" value="1"/>
</dbReference>
<evidence type="ECO:0000256" key="2">
    <source>
        <dbReference type="SAM" id="MobiDB-lite"/>
    </source>
</evidence>
<keyword evidence="1" id="KW-0175">Coiled coil</keyword>
<feature type="coiled-coil region" evidence="1">
    <location>
        <begin position="47"/>
        <end position="125"/>
    </location>
</feature>
<dbReference type="InterPro" id="IPR052873">
    <property type="entry name" value="HEATR9"/>
</dbReference>
<sequence length="1052" mass="119228">MTADKQIRMPAASDNRPTTYRSGVSSQPKYSVQHRSDILLTEQTENVKNAQNAFTKILADLENAKTEQEIDRLRAEAETTKEKADQALMILYILNKIDGELVYARADLQEALDTDSDNINAARKRVMWLEDRMGTLCGKIRLRGQATQRPHRTRASTTDRNPTITFRSTITDDDMSDDDTRHRLPLHRARPGSDALSLSGSEDYRDMQQHRRGMMDTPSSAGSPYYPQQQRELADSESESENMSPTHVVQKQQIATSDEGSEADDQVTELPTMFQKDKTQFSNISTSTPEPLEPPEPPKEEEKDEENEDLSKADEEAGESEDKEDSSEDKETNEDDAERSESGTSNEKDGEEEKEEADKVEEMNKLQLPGAGENKTFMTELSAATNKSKSRVTIVSPKREDTRQAFLREIAEEERDIVMEYWQSEHHRFEFGEFSDVLCQLDPLSYHQMGLAVPGSFLQRYDKDFELLPWNQPPGKRGGDIMDIHRKALDKLALKIHRMYDKVYSASLVAVRPAEQDQRESSFFRSIDFGSTKDGTMTPNTMMVKTLPSLPSTSDEKIKPNKGKLIYYPKPIPPPEVLPLTRTTKGKEYPRLANSFGDPDPSVRKPALRIADQRNLANETKLSLYKEKNKGRQNGPSTTERNFRRMFIEKEASVGSVNGDTDQEIEEDISNANDVSSEVSGWSKIKPKNKGREYSGLKWERVKHLGLLRCGDAMVFYALKERMKNDEDQRVRYEAAKSLILIGCWEEDIQRVIIKYLVIGNAEIRQDIIRTMIDGKNVQHVNKNLSTFPELVKVLSHFCRSPDPDDSNALDAAVLLGKLCVADDSAKIKLKRSLHQSDDTHSLEILVKQLNCTDYDIVMSIMDLLNKSPVWKYRELAANLLIDLGQKVVCSGPDTEKIYEILEKRLWDESQKEVRLAAAKALAALGMFGKACEKIEKRLDDAEDDIRAQAVISVGTLGMKTEKISRVLLEMLELDSSDYIVRTFVELKSTHPRIIRALKERERADGQLGREAKKAVQALELLIQPTPAASRRSPIKMMSVSRTNNHKLIQSI</sequence>
<feature type="compositionally biased region" description="Polar residues" evidence="2">
    <location>
        <begin position="15"/>
        <end position="27"/>
    </location>
</feature>
<feature type="compositionally biased region" description="Polar residues" evidence="2">
    <location>
        <begin position="155"/>
        <end position="169"/>
    </location>
</feature>
<feature type="region of interest" description="Disordered" evidence="2">
    <location>
        <begin position="1"/>
        <end position="27"/>
    </location>
</feature>
<feature type="region of interest" description="Disordered" evidence="2">
    <location>
        <begin position="144"/>
        <end position="374"/>
    </location>
</feature>
<proteinExistence type="predicted"/>
<protein>
    <submittedName>
        <fullName evidence="3">Uncharacterized protein</fullName>
    </submittedName>
</protein>
<dbReference type="SUPFAM" id="SSF48371">
    <property type="entry name" value="ARM repeat"/>
    <property type="match status" value="1"/>
</dbReference>
<dbReference type="InterPro" id="IPR011989">
    <property type="entry name" value="ARM-like"/>
</dbReference>
<keyword evidence="4" id="KW-1185">Reference proteome</keyword>
<feature type="compositionally biased region" description="Polar residues" evidence="2">
    <location>
        <begin position="241"/>
        <end position="258"/>
    </location>
</feature>
<comment type="caution">
    <text evidence="3">The sequence shown here is derived from an EMBL/GenBank/DDBJ whole genome shotgun (WGS) entry which is preliminary data.</text>
</comment>
<feature type="compositionally biased region" description="Acidic residues" evidence="2">
    <location>
        <begin position="316"/>
        <end position="338"/>
    </location>
</feature>
<dbReference type="EMBL" id="JARBDR010000214">
    <property type="protein sequence ID" value="KAJ8319004.1"/>
    <property type="molecule type" value="Genomic_DNA"/>
</dbReference>
<dbReference type="PANTHER" id="PTHR38323:SF1">
    <property type="entry name" value="PROTEIN HEATR9"/>
    <property type="match status" value="1"/>
</dbReference>
<organism evidence="3 4">
    <name type="scientific">Tegillarca granosa</name>
    <name type="common">Malaysian cockle</name>
    <name type="synonym">Anadara granosa</name>
    <dbReference type="NCBI Taxonomy" id="220873"/>
    <lineage>
        <taxon>Eukaryota</taxon>
        <taxon>Metazoa</taxon>
        <taxon>Spiralia</taxon>
        <taxon>Lophotrochozoa</taxon>
        <taxon>Mollusca</taxon>
        <taxon>Bivalvia</taxon>
        <taxon>Autobranchia</taxon>
        <taxon>Pteriomorphia</taxon>
        <taxon>Arcoida</taxon>
        <taxon>Arcoidea</taxon>
        <taxon>Arcidae</taxon>
        <taxon>Tegillarca</taxon>
    </lineage>
</organism>
<name>A0ABQ9FNZ7_TEGGR</name>
<dbReference type="PANTHER" id="PTHR38323">
    <property type="entry name" value="PROTEIN HEATR9"/>
    <property type="match status" value="1"/>
</dbReference>